<evidence type="ECO:0000313" key="2">
    <source>
        <dbReference type="EMBL" id="CAE2251662.1"/>
    </source>
</evidence>
<keyword evidence="1" id="KW-1133">Transmembrane helix</keyword>
<name>A0A7S4MXQ6_9STRA</name>
<proteinExistence type="predicted"/>
<feature type="transmembrane region" description="Helical" evidence="1">
    <location>
        <begin position="123"/>
        <end position="142"/>
    </location>
</feature>
<feature type="transmembrane region" description="Helical" evidence="1">
    <location>
        <begin position="35"/>
        <end position="55"/>
    </location>
</feature>
<dbReference type="AlphaFoldDB" id="A0A7S4MXQ6"/>
<reference evidence="2" key="1">
    <citation type="submission" date="2021-01" db="EMBL/GenBank/DDBJ databases">
        <authorList>
            <person name="Corre E."/>
            <person name="Pelletier E."/>
            <person name="Niang G."/>
            <person name="Scheremetjew M."/>
            <person name="Finn R."/>
            <person name="Kale V."/>
            <person name="Holt S."/>
            <person name="Cochrane G."/>
            <person name="Meng A."/>
            <person name="Brown T."/>
            <person name="Cohen L."/>
        </authorList>
    </citation>
    <scope>NUCLEOTIDE SEQUENCE</scope>
    <source>
        <strain evidence="2">Isolate 1302-5</strain>
    </source>
</reference>
<keyword evidence="1" id="KW-0472">Membrane</keyword>
<accession>A0A7S4MXQ6</accession>
<keyword evidence="1" id="KW-0812">Transmembrane</keyword>
<organism evidence="2">
    <name type="scientific">Odontella aurita</name>
    <dbReference type="NCBI Taxonomy" id="265563"/>
    <lineage>
        <taxon>Eukaryota</taxon>
        <taxon>Sar</taxon>
        <taxon>Stramenopiles</taxon>
        <taxon>Ochrophyta</taxon>
        <taxon>Bacillariophyta</taxon>
        <taxon>Mediophyceae</taxon>
        <taxon>Biddulphiophycidae</taxon>
        <taxon>Eupodiscales</taxon>
        <taxon>Odontellaceae</taxon>
        <taxon>Odontella</taxon>
    </lineage>
</organism>
<dbReference type="EMBL" id="HBKQ01031768">
    <property type="protein sequence ID" value="CAE2251662.1"/>
    <property type="molecule type" value="Transcribed_RNA"/>
</dbReference>
<protein>
    <submittedName>
        <fullName evidence="2">Uncharacterized protein</fullName>
    </submittedName>
</protein>
<feature type="transmembrane region" description="Helical" evidence="1">
    <location>
        <begin position="154"/>
        <end position="172"/>
    </location>
</feature>
<gene>
    <name evidence="2" type="ORF">OAUR00152_LOCUS21645</name>
</gene>
<evidence type="ECO:0000256" key="1">
    <source>
        <dbReference type="SAM" id="Phobius"/>
    </source>
</evidence>
<sequence length="195" mass="21759">MSFIDREAFWIRTVSAVLPAPLADLLPPSVVDLELRYAAIAGWVILVLVMCLLSLRRVFRFVDSNAVRFSAASKLLSPAVVGLAPFLLPSQYIADNTRYISVAGGLLFSTITKKMIVFSMAKMTYASIQMDILPFVAICVWIRSDPNLTKRGAIAIMGVMCILHAIRLVFWARRAINDICKRLGIWCLRIKPKEA</sequence>